<feature type="transmembrane region" description="Helical" evidence="8">
    <location>
        <begin position="476"/>
        <end position="497"/>
    </location>
</feature>
<feature type="transmembrane region" description="Helical" evidence="8">
    <location>
        <begin position="30"/>
        <end position="49"/>
    </location>
</feature>
<comment type="subcellular location">
    <subcellularLocation>
        <location evidence="1 7">Membrane</location>
        <topology evidence="1 7">Multi-pass membrane protein</topology>
    </subcellularLocation>
</comment>
<dbReference type="GO" id="GO:1904680">
    <property type="term" value="F:peptide transmembrane transporter activity"/>
    <property type="evidence" value="ECO:0007669"/>
    <property type="project" value="InterPro"/>
</dbReference>
<feature type="transmembrane region" description="Helical" evidence="8">
    <location>
        <begin position="291"/>
        <end position="308"/>
    </location>
</feature>
<evidence type="ECO:0000256" key="7">
    <source>
        <dbReference type="RuleBase" id="RU003755"/>
    </source>
</evidence>
<reference evidence="10" key="1">
    <citation type="submission" date="2016-10" db="EMBL/GenBank/DDBJ databases">
        <authorList>
            <person name="Varghese N."/>
            <person name="Submissions S."/>
        </authorList>
    </citation>
    <scope>NUCLEOTIDE SEQUENCE [LARGE SCALE GENOMIC DNA]</scope>
    <source>
        <strain evidence="10">CGMCC 1.8704</strain>
    </source>
</reference>
<feature type="transmembrane region" description="Helical" evidence="8">
    <location>
        <begin position="190"/>
        <end position="208"/>
    </location>
</feature>
<dbReference type="InterPro" id="IPR018456">
    <property type="entry name" value="PTR2_symporter_CS"/>
</dbReference>
<dbReference type="Pfam" id="PF00854">
    <property type="entry name" value="PTR2"/>
    <property type="match status" value="1"/>
</dbReference>
<evidence type="ECO:0000256" key="1">
    <source>
        <dbReference type="ARBA" id="ARBA00004141"/>
    </source>
</evidence>
<feature type="transmembrane region" description="Helical" evidence="8">
    <location>
        <begin position="55"/>
        <end position="76"/>
    </location>
</feature>
<evidence type="ECO:0000313" key="10">
    <source>
        <dbReference type="Proteomes" id="UP000198657"/>
    </source>
</evidence>
<dbReference type="CDD" id="cd17346">
    <property type="entry name" value="MFS_DtpA_like"/>
    <property type="match status" value="1"/>
</dbReference>
<dbReference type="Proteomes" id="UP000198657">
    <property type="component" value="Unassembled WGS sequence"/>
</dbReference>
<dbReference type="InterPro" id="IPR005279">
    <property type="entry name" value="Dipep/tripep_permease"/>
</dbReference>
<feature type="transmembrane region" description="Helical" evidence="8">
    <location>
        <begin position="260"/>
        <end position="279"/>
    </location>
</feature>
<feature type="transmembrane region" description="Helical" evidence="8">
    <location>
        <begin position="85"/>
        <end position="102"/>
    </location>
</feature>
<dbReference type="InterPro" id="IPR036259">
    <property type="entry name" value="MFS_trans_sf"/>
</dbReference>
<feature type="transmembrane region" description="Helical" evidence="8">
    <location>
        <begin position="164"/>
        <end position="184"/>
    </location>
</feature>
<keyword evidence="5 8" id="KW-1133">Transmembrane helix</keyword>
<feature type="transmembrane region" description="Helical" evidence="8">
    <location>
        <begin position="337"/>
        <end position="356"/>
    </location>
</feature>
<dbReference type="NCBIfam" id="TIGR00924">
    <property type="entry name" value="yjdL_sub1_fam"/>
    <property type="match status" value="1"/>
</dbReference>
<dbReference type="PANTHER" id="PTHR11654">
    <property type="entry name" value="OLIGOPEPTIDE TRANSPORTER-RELATED"/>
    <property type="match status" value="1"/>
</dbReference>
<evidence type="ECO:0000256" key="5">
    <source>
        <dbReference type="ARBA" id="ARBA00022989"/>
    </source>
</evidence>
<dbReference type="RefSeq" id="WP_091173089.1">
    <property type="nucleotide sequence ID" value="NZ_CBCSFM010000007.1"/>
</dbReference>
<dbReference type="SUPFAM" id="SSF103473">
    <property type="entry name" value="MFS general substrate transporter"/>
    <property type="match status" value="1"/>
</dbReference>
<evidence type="ECO:0000256" key="6">
    <source>
        <dbReference type="ARBA" id="ARBA00023136"/>
    </source>
</evidence>
<keyword evidence="4" id="KW-0653">Protein transport</keyword>
<keyword evidence="7" id="KW-0813">Transport</keyword>
<dbReference type="GO" id="GO:0006857">
    <property type="term" value="P:oligopeptide transport"/>
    <property type="evidence" value="ECO:0007669"/>
    <property type="project" value="InterPro"/>
</dbReference>
<dbReference type="PROSITE" id="PS01023">
    <property type="entry name" value="PTR2_2"/>
    <property type="match status" value="1"/>
</dbReference>
<dbReference type="OrthoDB" id="9772725at2"/>
<dbReference type="InterPro" id="IPR000109">
    <property type="entry name" value="POT_fam"/>
</dbReference>
<sequence>MTNDALNKEEFFGHPKALFILFFTEMWERFSFYGMKALLIFYLTKYHLFSDSSGNLLIGSYAALVYAVPVLGGFIADKYLGFRKAIVFGGIMLVLGHIGMAYEGNAATQSITGEITRDETALQIFYFSLSLIIVGVGFLKANISSLVGELYEKGDKRRDSGFTLFYMGINLGSFMATLICVWLGEKYGWSYGFGAAGVGMFFGLLTFISGRKLLMGKGESNNPSFLANKSFGLKNEWLIYIGSVLSTLLFWQMVQNHDAVSWALKIAGGISFIYIVYYAATQLDGKARHQLIALTILIVFTIVFWALFEQAYTSMNLFADRILDRTIFGYEVSAGQFLSFNALFIILLAPVFAWIWPKLGKYNPNTAVKFAFALAFVGLGFGALVMGINLSGAGKVAAIWLILAYFLHTCGELSLSPVGLSAVTKLSPAKIVGFMMGVWFLATASSEFIASILANIASVDTSNGTAPDLNLAKQSYLVLFEYLFYTGLGFGLLLLVLSPVIKKLMHGVDKELNN</sequence>
<evidence type="ECO:0000313" key="9">
    <source>
        <dbReference type="EMBL" id="SEO54713.1"/>
    </source>
</evidence>
<dbReference type="PROSITE" id="PS01022">
    <property type="entry name" value="PTR2_1"/>
    <property type="match status" value="1"/>
</dbReference>
<feature type="transmembrane region" description="Helical" evidence="8">
    <location>
        <begin position="122"/>
        <end position="143"/>
    </location>
</feature>
<protein>
    <submittedName>
        <fullName evidence="9">Proton-dependent oligopeptide transporter, POT family</fullName>
    </submittedName>
</protein>
<dbReference type="GO" id="GO:0016020">
    <property type="term" value="C:membrane"/>
    <property type="evidence" value="ECO:0007669"/>
    <property type="project" value="UniProtKB-SubCell"/>
</dbReference>
<feature type="transmembrane region" description="Helical" evidence="8">
    <location>
        <begin position="368"/>
        <end position="391"/>
    </location>
</feature>
<proteinExistence type="inferred from homology"/>
<evidence type="ECO:0000256" key="3">
    <source>
        <dbReference type="ARBA" id="ARBA00022692"/>
    </source>
</evidence>
<feature type="transmembrane region" description="Helical" evidence="8">
    <location>
        <begin position="237"/>
        <end position="254"/>
    </location>
</feature>
<gene>
    <name evidence="9" type="ORF">SAMN04487942_3032</name>
</gene>
<name>A0A1H8QLN0_9FLAO</name>
<evidence type="ECO:0000256" key="2">
    <source>
        <dbReference type="ARBA" id="ARBA00005982"/>
    </source>
</evidence>
<comment type="similarity">
    <text evidence="2 7">Belongs to the major facilitator superfamily. Proton-dependent oligopeptide transporter (POT/PTR) (TC 2.A.17) family.</text>
</comment>
<evidence type="ECO:0000256" key="8">
    <source>
        <dbReference type="SAM" id="Phobius"/>
    </source>
</evidence>
<dbReference type="Gene3D" id="1.20.1250.20">
    <property type="entry name" value="MFS general substrate transporter like domains"/>
    <property type="match status" value="1"/>
</dbReference>
<keyword evidence="10" id="KW-1185">Reference proteome</keyword>
<keyword evidence="6 8" id="KW-0472">Membrane</keyword>
<dbReference type="EMBL" id="FODN01000008">
    <property type="protein sequence ID" value="SEO54713.1"/>
    <property type="molecule type" value="Genomic_DNA"/>
</dbReference>
<feature type="transmembrane region" description="Helical" evidence="8">
    <location>
        <begin position="397"/>
        <end position="420"/>
    </location>
</feature>
<keyword evidence="3 7" id="KW-0812">Transmembrane</keyword>
<dbReference type="AlphaFoldDB" id="A0A1H8QLN0"/>
<dbReference type="STRING" id="604089.SAMN04487942_3032"/>
<evidence type="ECO:0000256" key="4">
    <source>
        <dbReference type="ARBA" id="ARBA00022856"/>
    </source>
</evidence>
<organism evidence="9 10">
    <name type="scientific">Flavobacterium sinopsychrotolerans</name>
    <dbReference type="NCBI Taxonomy" id="604089"/>
    <lineage>
        <taxon>Bacteria</taxon>
        <taxon>Pseudomonadati</taxon>
        <taxon>Bacteroidota</taxon>
        <taxon>Flavobacteriia</taxon>
        <taxon>Flavobacteriales</taxon>
        <taxon>Flavobacteriaceae</taxon>
        <taxon>Flavobacterium</taxon>
    </lineage>
</organism>
<feature type="transmembrane region" description="Helical" evidence="8">
    <location>
        <begin position="432"/>
        <end position="456"/>
    </location>
</feature>
<accession>A0A1H8QLN0</accession>
<keyword evidence="4" id="KW-0571">Peptide transport</keyword>